<dbReference type="InterPro" id="IPR029045">
    <property type="entry name" value="ClpP/crotonase-like_dom_sf"/>
</dbReference>
<dbReference type="CDD" id="cd06558">
    <property type="entry name" value="crotonase-like"/>
    <property type="match status" value="1"/>
</dbReference>
<accession>A0A914AJ11</accession>
<dbReference type="PANTHER" id="PTHR43802:SF1">
    <property type="entry name" value="IP11341P-RELATED"/>
    <property type="match status" value="1"/>
</dbReference>
<protein>
    <recommendedName>
        <fullName evidence="4">Enoyl-CoA hydratase</fullName>
    </recommendedName>
</protein>
<dbReference type="Gene3D" id="3.90.226.10">
    <property type="entry name" value="2-enoyl-CoA Hydratase, Chain A, domain 1"/>
    <property type="match status" value="1"/>
</dbReference>
<dbReference type="AlphaFoldDB" id="A0A914AJ11"/>
<dbReference type="Pfam" id="PF00378">
    <property type="entry name" value="ECH_1"/>
    <property type="match status" value="1"/>
</dbReference>
<keyword evidence="3" id="KW-1185">Reference proteome</keyword>
<dbReference type="OrthoDB" id="448450at2759"/>
<dbReference type="PANTHER" id="PTHR43802">
    <property type="entry name" value="ENOYL-COA HYDRATASE"/>
    <property type="match status" value="1"/>
</dbReference>
<dbReference type="EnsemblMetazoa" id="XM_038207613.1">
    <property type="protein sequence ID" value="XP_038063541.1"/>
    <property type="gene ID" value="LOC119734239"/>
</dbReference>
<dbReference type="GeneID" id="119734239"/>
<evidence type="ECO:0000256" key="1">
    <source>
        <dbReference type="ARBA" id="ARBA00005254"/>
    </source>
</evidence>
<evidence type="ECO:0008006" key="4">
    <source>
        <dbReference type="Google" id="ProtNLM"/>
    </source>
</evidence>
<dbReference type="RefSeq" id="XP_038063541.1">
    <property type="nucleotide sequence ID" value="XM_038207613.1"/>
</dbReference>
<dbReference type="NCBIfam" id="NF006128">
    <property type="entry name" value="PRK08272.1"/>
    <property type="match status" value="1"/>
</dbReference>
<evidence type="ECO:0000313" key="3">
    <source>
        <dbReference type="Proteomes" id="UP000887568"/>
    </source>
</evidence>
<sequence length="317" mass="35259">MAMSKICRLSKGFLCHSSLNSIQRSLTSSSRMAREFQSIKYSTRDKVAYITLNRPQALNAIDEHMPCELEKAVQLANDDDDTRVIVLSGSGRSFCSGYDLKKFAEEGRGTMIGSQKMPWDPYTDYRMMHAATEKYMSLWRSLKPTVCKVHGFAIAGGSDIALCCDLVVMAEDAFIGYPPSRVWGCPTTAMWAYRVGAERAKRLLLTGDVISGTEAARIGLVGQAVPSDKLDEEVDRLVQRMVTVPTNQLFFQKQVINQVVEQMGLSATQRLATLFDGMSRHTPEGVAFQNRSAEVGFKQAVKERDEGTTDWSPESKL</sequence>
<dbReference type="OMA" id="DARIGYM"/>
<reference evidence="2" key="1">
    <citation type="submission" date="2022-11" db="UniProtKB">
        <authorList>
            <consortium name="EnsemblMetazoa"/>
        </authorList>
    </citation>
    <scope>IDENTIFICATION</scope>
</reference>
<dbReference type="Proteomes" id="UP000887568">
    <property type="component" value="Unplaced"/>
</dbReference>
<proteinExistence type="inferred from homology"/>
<evidence type="ECO:0000313" key="2">
    <source>
        <dbReference type="EnsemblMetazoa" id="XP_038063541.1"/>
    </source>
</evidence>
<dbReference type="SUPFAM" id="SSF52096">
    <property type="entry name" value="ClpP/crotonase"/>
    <property type="match status" value="1"/>
</dbReference>
<name>A0A914AJ11_PATMI</name>
<comment type="similarity">
    <text evidence="1">Belongs to the enoyl-CoA hydratase/isomerase family.</text>
</comment>
<dbReference type="InterPro" id="IPR001753">
    <property type="entry name" value="Enoyl-CoA_hydra/iso"/>
</dbReference>
<organism evidence="2 3">
    <name type="scientific">Patiria miniata</name>
    <name type="common">Bat star</name>
    <name type="synonym">Asterina miniata</name>
    <dbReference type="NCBI Taxonomy" id="46514"/>
    <lineage>
        <taxon>Eukaryota</taxon>
        <taxon>Metazoa</taxon>
        <taxon>Echinodermata</taxon>
        <taxon>Eleutherozoa</taxon>
        <taxon>Asterozoa</taxon>
        <taxon>Asteroidea</taxon>
        <taxon>Valvatacea</taxon>
        <taxon>Valvatida</taxon>
        <taxon>Asterinidae</taxon>
        <taxon>Patiria</taxon>
    </lineage>
</organism>